<organism evidence="1 2">
    <name type="scientific">Trifolium medium</name>
    <dbReference type="NCBI Taxonomy" id="97028"/>
    <lineage>
        <taxon>Eukaryota</taxon>
        <taxon>Viridiplantae</taxon>
        <taxon>Streptophyta</taxon>
        <taxon>Embryophyta</taxon>
        <taxon>Tracheophyta</taxon>
        <taxon>Spermatophyta</taxon>
        <taxon>Magnoliopsida</taxon>
        <taxon>eudicotyledons</taxon>
        <taxon>Gunneridae</taxon>
        <taxon>Pentapetalae</taxon>
        <taxon>rosids</taxon>
        <taxon>fabids</taxon>
        <taxon>Fabales</taxon>
        <taxon>Fabaceae</taxon>
        <taxon>Papilionoideae</taxon>
        <taxon>50 kb inversion clade</taxon>
        <taxon>NPAAA clade</taxon>
        <taxon>Hologalegina</taxon>
        <taxon>IRL clade</taxon>
        <taxon>Trifolieae</taxon>
        <taxon>Trifolium</taxon>
    </lineage>
</organism>
<evidence type="ECO:0000313" key="1">
    <source>
        <dbReference type="EMBL" id="MCH84306.1"/>
    </source>
</evidence>
<reference evidence="1 2" key="1">
    <citation type="journal article" date="2018" name="Front. Plant Sci.">
        <title>Red Clover (Trifolium pratense) and Zigzag Clover (T. medium) - A Picture of Genomic Similarities and Differences.</title>
        <authorList>
            <person name="Dluhosova J."/>
            <person name="Istvanek J."/>
            <person name="Nedelnik J."/>
            <person name="Repkova J."/>
        </authorList>
    </citation>
    <scope>NUCLEOTIDE SEQUENCE [LARGE SCALE GENOMIC DNA]</scope>
    <source>
        <strain evidence="2">cv. 10/8</strain>
        <tissue evidence="1">Leaf</tissue>
    </source>
</reference>
<protein>
    <submittedName>
        <fullName evidence="1">Uncharacterized protein</fullName>
    </submittedName>
</protein>
<comment type="caution">
    <text evidence="1">The sequence shown here is derived from an EMBL/GenBank/DDBJ whole genome shotgun (WGS) entry which is preliminary data.</text>
</comment>
<sequence length="201" mass="23214">MKSEIACKGRKKVYFGWKVWKFCPKLRRLRLGRQSEEGNKKNYLEISPGAKSFVPEAKNSNYGVRNFLEVSPGVKLVVPGAKACTLFFISGNRGFAWGEKVVPRAKGTHSEADTSNKWFRLGRNVKRLGRKWQFCAMFWKSIKGELCKWKRVRKNCARLSTITIAKASSSPSITFEARLHPLLILHHDFIFFRSCKFHYHV</sequence>
<name>A0A392MA37_9FABA</name>
<dbReference type="EMBL" id="LXQA010006610">
    <property type="protein sequence ID" value="MCH84306.1"/>
    <property type="molecule type" value="Genomic_DNA"/>
</dbReference>
<evidence type="ECO:0000313" key="2">
    <source>
        <dbReference type="Proteomes" id="UP000265520"/>
    </source>
</evidence>
<dbReference type="Proteomes" id="UP000265520">
    <property type="component" value="Unassembled WGS sequence"/>
</dbReference>
<keyword evidence="2" id="KW-1185">Reference proteome</keyword>
<dbReference type="AlphaFoldDB" id="A0A392MA37"/>
<gene>
    <name evidence="1" type="ORF">A2U01_0005137</name>
</gene>
<proteinExistence type="predicted"/>
<accession>A0A392MA37</accession>